<dbReference type="PANTHER" id="PTHR42693:SF53">
    <property type="entry name" value="ENDO-4-O-SULFATASE"/>
    <property type="match status" value="1"/>
</dbReference>
<dbReference type="InterPro" id="IPR024607">
    <property type="entry name" value="Sulfatase_CS"/>
</dbReference>
<dbReference type="PROSITE" id="PS00523">
    <property type="entry name" value="SULFATASE_1"/>
    <property type="match status" value="1"/>
</dbReference>
<dbReference type="InterPro" id="IPR050738">
    <property type="entry name" value="Sulfatase"/>
</dbReference>
<evidence type="ECO:0000313" key="8">
    <source>
        <dbReference type="Proteomes" id="UP000536179"/>
    </source>
</evidence>
<organism evidence="7 8">
    <name type="scientific">Aporhodopirellula rubra</name>
    <dbReference type="NCBI Taxonomy" id="980271"/>
    <lineage>
        <taxon>Bacteria</taxon>
        <taxon>Pseudomonadati</taxon>
        <taxon>Planctomycetota</taxon>
        <taxon>Planctomycetia</taxon>
        <taxon>Pirellulales</taxon>
        <taxon>Pirellulaceae</taxon>
        <taxon>Aporhodopirellula</taxon>
    </lineage>
</organism>
<dbReference type="PANTHER" id="PTHR42693">
    <property type="entry name" value="ARYLSULFATASE FAMILY MEMBER"/>
    <property type="match status" value="1"/>
</dbReference>
<evidence type="ECO:0000256" key="4">
    <source>
        <dbReference type="ARBA" id="ARBA00022837"/>
    </source>
</evidence>
<protein>
    <submittedName>
        <fullName evidence="7">N-acetylgalactosamine-6-sulfatase</fullName>
        <ecNumber evidence="7">3.1.6.4</ecNumber>
    </submittedName>
</protein>
<dbReference type="Pfam" id="PF00884">
    <property type="entry name" value="Sulfatase"/>
    <property type="match status" value="1"/>
</dbReference>
<dbReference type="GO" id="GO:0043890">
    <property type="term" value="F:N-acetylgalactosamine-6-sulfatase activity"/>
    <property type="evidence" value="ECO:0007669"/>
    <property type="project" value="UniProtKB-EC"/>
</dbReference>
<dbReference type="SUPFAM" id="SSF53649">
    <property type="entry name" value="Alkaline phosphatase-like"/>
    <property type="match status" value="1"/>
</dbReference>
<comment type="similarity">
    <text evidence="1">Belongs to the sulfatase family.</text>
</comment>
<dbReference type="RefSeq" id="WP_246420042.1">
    <property type="nucleotide sequence ID" value="NZ_JACHXU010000013.1"/>
</dbReference>
<dbReference type="GO" id="GO:0004065">
    <property type="term" value="F:arylsulfatase activity"/>
    <property type="evidence" value="ECO:0007669"/>
    <property type="project" value="TreeGrafter"/>
</dbReference>
<proteinExistence type="inferred from homology"/>
<dbReference type="InterPro" id="IPR017850">
    <property type="entry name" value="Alkaline_phosphatase_core_sf"/>
</dbReference>
<evidence type="ECO:0000313" key="7">
    <source>
        <dbReference type="EMBL" id="MBB3207963.1"/>
    </source>
</evidence>
<keyword evidence="4" id="KW-0106">Calcium</keyword>
<feature type="domain" description="Sulfatase N-terminal" evidence="6">
    <location>
        <begin position="36"/>
        <end position="348"/>
    </location>
</feature>
<evidence type="ECO:0000256" key="5">
    <source>
        <dbReference type="SAM" id="SignalP"/>
    </source>
</evidence>
<evidence type="ECO:0000256" key="2">
    <source>
        <dbReference type="ARBA" id="ARBA00022723"/>
    </source>
</evidence>
<gene>
    <name evidence="7" type="ORF">FHS27_003790</name>
</gene>
<evidence type="ECO:0000259" key="6">
    <source>
        <dbReference type="Pfam" id="PF00884"/>
    </source>
</evidence>
<keyword evidence="2" id="KW-0479">Metal-binding</keyword>
<feature type="signal peptide" evidence="5">
    <location>
        <begin position="1"/>
        <end position="29"/>
    </location>
</feature>
<dbReference type="Gene3D" id="3.30.1120.10">
    <property type="match status" value="1"/>
</dbReference>
<feature type="chain" id="PRO_5031166049" evidence="5">
    <location>
        <begin position="30"/>
        <end position="462"/>
    </location>
</feature>
<reference evidence="7 8" key="1">
    <citation type="submission" date="2020-08" db="EMBL/GenBank/DDBJ databases">
        <title>Genomic Encyclopedia of Type Strains, Phase III (KMG-III): the genomes of soil and plant-associated and newly described type strains.</title>
        <authorList>
            <person name="Whitman W."/>
        </authorList>
    </citation>
    <scope>NUCLEOTIDE SEQUENCE [LARGE SCALE GENOMIC DNA]</scope>
    <source>
        <strain evidence="7 8">CECT 8075</strain>
    </source>
</reference>
<evidence type="ECO:0000256" key="3">
    <source>
        <dbReference type="ARBA" id="ARBA00022801"/>
    </source>
</evidence>
<dbReference type="Proteomes" id="UP000536179">
    <property type="component" value="Unassembled WGS sequence"/>
</dbReference>
<evidence type="ECO:0000256" key="1">
    <source>
        <dbReference type="ARBA" id="ARBA00008779"/>
    </source>
</evidence>
<sequence>MQPLYSIARWLPIVAVSLLLPNPAATVQADDSPAGPNIIFIFADDWGYGDLSCHGSSFCQTPSLDQMAAEGIDFTNFTVNSPVCSPSRVAVMTGQFPARQCIHQHFAGVASNRKRGMPDWLDPQGPSLPRMLQQAGYKTGHFGKWHLGGGAGVPTEDQYGYDDFATFNGSKKKEIKKDGLASVDHAERFMRANKDEPFFVNLWLHEAHLAHFPQERYLQKFSELNEQQRVYASIIAEGDEGVGRILSLLKELAIDEKTLVVFSTDNGPEATRGPGDKIHRKGEPGLGGYYSVGESGGLKGRKRSLFAGGIRVPFIVRWPAVVPAGRVDKTSVITAVDLLPTFLHVAGVSLPEGFAPDGENVFAAFQGTPISRTKPIFWQWRGGESKEYTWPSTGIRDGRWKLLVNHEQQRIELYDEQNDWAETQNVAQQNPEIVEQLTQKITAWESTLPTAPNESCCVTKRK</sequence>
<dbReference type="AlphaFoldDB" id="A0A7W5E0K3"/>
<dbReference type="InterPro" id="IPR000917">
    <property type="entry name" value="Sulfatase_N"/>
</dbReference>
<dbReference type="GO" id="GO:0046872">
    <property type="term" value="F:metal ion binding"/>
    <property type="evidence" value="ECO:0007669"/>
    <property type="project" value="UniProtKB-KW"/>
</dbReference>
<comment type="caution">
    <text evidence="7">The sequence shown here is derived from an EMBL/GenBank/DDBJ whole genome shotgun (WGS) entry which is preliminary data.</text>
</comment>
<dbReference type="EMBL" id="JACHXU010000013">
    <property type="protein sequence ID" value="MBB3207963.1"/>
    <property type="molecule type" value="Genomic_DNA"/>
</dbReference>
<name>A0A7W5E0K3_9BACT</name>
<dbReference type="Gene3D" id="3.40.720.10">
    <property type="entry name" value="Alkaline Phosphatase, subunit A"/>
    <property type="match status" value="1"/>
</dbReference>
<keyword evidence="5" id="KW-0732">Signal</keyword>
<keyword evidence="8" id="KW-1185">Reference proteome</keyword>
<dbReference type="EC" id="3.1.6.4" evidence="7"/>
<accession>A0A7W5E0K3</accession>
<keyword evidence="3 7" id="KW-0378">Hydrolase</keyword>